<protein>
    <submittedName>
        <fullName evidence="1">Uncharacterized protein</fullName>
    </submittedName>
</protein>
<dbReference type="Proteomes" id="UP000828941">
    <property type="component" value="Chromosome 2"/>
</dbReference>
<organism evidence="1 2">
    <name type="scientific">Bauhinia variegata</name>
    <name type="common">Purple orchid tree</name>
    <name type="synonym">Phanera variegata</name>
    <dbReference type="NCBI Taxonomy" id="167791"/>
    <lineage>
        <taxon>Eukaryota</taxon>
        <taxon>Viridiplantae</taxon>
        <taxon>Streptophyta</taxon>
        <taxon>Embryophyta</taxon>
        <taxon>Tracheophyta</taxon>
        <taxon>Spermatophyta</taxon>
        <taxon>Magnoliopsida</taxon>
        <taxon>eudicotyledons</taxon>
        <taxon>Gunneridae</taxon>
        <taxon>Pentapetalae</taxon>
        <taxon>rosids</taxon>
        <taxon>fabids</taxon>
        <taxon>Fabales</taxon>
        <taxon>Fabaceae</taxon>
        <taxon>Cercidoideae</taxon>
        <taxon>Cercideae</taxon>
        <taxon>Bauhiniinae</taxon>
        <taxon>Bauhinia</taxon>
    </lineage>
</organism>
<comment type="caution">
    <text evidence="1">The sequence shown here is derived from an EMBL/GenBank/DDBJ whole genome shotgun (WGS) entry which is preliminary data.</text>
</comment>
<dbReference type="EMBL" id="CM039427">
    <property type="protein sequence ID" value="KAI4353652.1"/>
    <property type="molecule type" value="Genomic_DNA"/>
</dbReference>
<evidence type="ECO:0000313" key="2">
    <source>
        <dbReference type="Proteomes" id="UP000828941"/>
    </source>
</evidence>
<gene>
    <name evidence="1" type="ORF">L6164_002584</name>
</gene>
<name>A0ACB9PY45_BAUVA</name>
<proteinExistence type="predicted"/>
<reference evidence="1 2" key="1">
    <citation type="journal article" date="2022" name="DNA Res.">
        <title>Chromosomal-level genome assembly of the orchid tree Bauhinia variegata (Leguminosae; Cercidoideae) supports the allotetraploid origin hypothesis of Bauhinia.</title>
        <authorList>
            <person name="Zhong Y."/>
            <person name="Chen Y."/>
            <person name="Zheng D."/>
            <person name="Pang J."/>
            <person name="Liu Y."/>
            <person name="Luo S."/>
            <person name="Meng S."/>
            <person name="Qian L."/>
            <person name="Wei D."/>
            <person name="Dai S."/>
            <person name="Zhou R."/>
        </authorList>
    </citation>
    <scope>NUCLEOTIDE SEQUENCE [LARGE SCALE GENOMIC DNA]</scope>
    <source>
        <strain evidence="1">BV-YZ2020</strain>
    </source>
</reference>
<sequence>MGSPGFGLFLPASSSTILTTYSKNDWAACKETRRSVAGYCIFLGNFLISWKSKKHQTISRSSAEAEYGAMATIACELI</sequence>
<accession>A0ACB9PY45</accession>
<keyword evidence="2" id="KW-1185">Reference proteome</keyword>
<evidence type="ECO:0000313" key="1">
    <source>
        <dbReference type="EMBL" id="KAI4353652.1"/>
    </source>
</evidence>